<evidence type="ECO:0000313" key="1">
    <source>
        <dbReference type="EMBL" id="RIW18458.1"/>
    </source>
</evidence>
<comment type="caution">
    <text evidence="1">The sequence shown here is derived from an EMBL/GenBank/DDBJ whole genome shotgun (WGS) entry which is preliminary data.</text>
</comment>
<reference evidence="1 2" key="1">
    <citation type="submission" date="2018-09" db="EMBL/GenBank/DDBJ databases">
        <authorList>
            <person name="Wang X."/>
            <person name="Du Z."/>
        </authorList>
    </citation>
    <scope>NUCLEOTIDE SEQUENCE [LARGE SCALE GENOMIC DNA]</scope>
    <source>
        <strain evidence="1 2">N3</strain>
    </source>
</reference>
<name>A0A418PWC3_9BACT</name>
<dbReference type="Pfam" id="PF13489">
    <property type="entry name" value="Methyltransf_23"/>
    <property type="match status" value="1"/>
</dbReference>
<dbReference type="EMBL" id="QXML01000001">
    <property type="protein sequence ID" value="RIW18458.1"/>
    <property type="molecule type" value="Genomic_DNA"/>
</dbReference>
<dbReference type="InterPro" id="IPR029063">
    <property type="entry name" value="SAM-dependent_MTases_sf"/>
</dbReference>
<dbReference type="CDD" id="cd02440">
    <property type="entry name" value="AdoMet_MTases"/>
    <property type="match status" value="1"/>
</dbReference>
<sequence>MPIDSVAFCKFCGSPRQELFTAKERMLGLGGEFEYGECKDCGSLQLESIPEDLSEYYPSNYYSFSGLSASGLGIRILKKLRMRLFLLLGVQWQAPMYGYWLKKVHPGFSARIADVGCGNGQLLYEFYAAGYSDLHGFDPYIEGEQHLASGLTLWKKRIEESEFTFDLIMMHHAFEHMEDPHQVLMACFEKLNPGGILLIRCPVADSEVWKEKRDLWVQLDAPRHLIIPTVRGVKSKAESLGFVLEEVEFDSSDFQFWGTTLYEQGETLQQSKIGKFFTPEDRDALKEKANRYNQEGKGDQACFYFRKPKAH</sequence>
<keyword evidence="1" id="KW-0489">Methyltransferase</keyword>
<evidence type="ECO:0000313" key="2">
    <source>
        <dbReference type="Proteomes" id="UP000283522"/>
    </source>
</evidence>
<proteinExistence type="predicted"/>
<dbReference type="Proteomes" id="UP000283522">
    <property type="component" value="Unassembled WGS sequence"/>
</dbReference>
<dbReference type="OrthoDB" id="9791837at2"/>
<dbReference type="AlphaFoldDB" id="A0A418PWC3"/>
<dbReference type="Gene3D" id="3.40.50.150">
    <property type="entry name" value="Vaccinia Virus protein VP39"/>
    <property type="match status" value="1"/>
</dbReference>
<dbReference type="GO" id="GO:0008168">
    <property type="term" value="F:methyltransferase activity"/>
    <property type="evidence" value="ECO:0007669"/>
    <property type="project" value="UniProtKB-KW"/>
</dbReference>
<accession>A0A418PWC3</accession>
<keyword evidence="2" id="KW-1185">Reference proteome</keyword>
<organism evidence="1 2">
    <name type="scientific">Algoriphagus lacus</name>
    <dbReference type="NCBI Taxonomy" id="2056311"/>
    <lineage>
        <taxon>Bacteria</taxon>
        <taxon>Pseudomonadati</taxon>
        <taxon>Bacteroidota</taxon>
        <taxon>Cytophagia</taxon>
        <taxon>Cytophagales</taxon>
        <taxon>Cyclobacteriaceae</taxon>
        <taxon>Algoriphagus</taxon>
    </lineage>
</organism>
<dbReference type="GO" id="GO:0032259">
    <property type="term" value="P:methylation"/>
    <property type="evidence" value="ECO:0007669"/>
    <property type="project" value="UniProtKB-KW"/>
</dbReference>
<keyword evidence="1" id="KW-0808">Transferase</keyword>
<gene>
    <name evidence="1" type="ORF">D0X99_01865</name>
</gene>
<dbReference type="SUPFAM" id="SSF53335">
    <property type="entry name" value="S-adenosyl-L-methionine-dependent methyltransferases"/>
    <property type="match status" value="1"/>
</dbReference>
<dbReference type="RefSeq" id="WP_119475937.1">
    <property type="nucleotide sequence ID" value="NZ_QXML01000001.1"/>
</dbReference>
<protein>
    <submittedName>
        <fullName evidence="1">Class I SAM-dependent methyltransferase</fullName>
    </submittedName>
</protein>
<dbReference type="PANTHER" id="PTHR43861">
    <property type="entry name" value="TRANS-ACONITATE 2-METHYLTRANSFERASE-RELATED"/>
    <property type="match status" value="1"/>
</dbReference>